<evidence type="ECO:0000313" key="2">
    <source>
        <dbReference type="Proteomes" id="UP000238157"/>
    </source>
</evidence>
<accession>A0A2T0WV56</accession>
<evidence type="ECO:0000313" key="1">
    <source>
        <dbReference type="EMBL" id="PRY90581.1"/>
    </source>
</evidence>
<dbReference type="Proteomes" id="UP000238157">
    <property type="component" value="Unassembled WGS sequence"/>
</dbReference>
<proteinExistence type="predicted"/>
<keyword evidence="1" id="KW-0808">Transferase</keyword>
<dbReference type="InterPro" id="IPR027417">
    <property type="entry name" value="P-loop_NTPase"/>
</dbReference>
<dbReference type="GO" id="GO:0016301">
    <property type="term" value="F:kinase activity"/>
    <property type="evidence" value="ECO:0007669"/>
    <property type="project" value="UniProtKB-KW"/>
</dbReference>
<dbReference type="CDD" id="cd02019">
    <property type="entry name" value="NK"/>
    <property type="match status" value="1"/>
</dbReference>
<dbReference type="SUPFAM" id="SSF52540">
    <property type="entry name" value="P-loop containing nucleoside triphosphate hydrolases"/>
    <property type="match status" value="1"/>
</dbReference>
<keyword evidence="1" id="KW-0418">Kinase</keyword>
<reference evidence="1 2" key="1">
    <citation type="submission" date="2018-03" db="EMBL/GenBank/DDBJ databases">
        <title>Genomic Encyclopedia of Archaeal and Bacterial Type Strains, Phase II (KMG-II): from individual species to whole genera.</title>
        <authorList>
            <person name="Goeker M."/>
        </authorList>
    </citation>
    <scope>NUCLEOTIDE SEQUENCE [LARGE SCALE GENOMIC DNA]</scope>
    <source>
        <strain evidence="1 2">DSM 27929</strain>
    </source>
</reference>
<organism evidence="1 2">
    <name type="scientific">Mongoliibacter ruber</name>
    <dbReference type="NCBI Taxonomy" id="1750599"/>
    <lineage>
        <taxon>Bacteria</taxon>
        <taxon>Pseudomonadati</taxon>
        <taxon>Bacteroidota</taxon>
        <taxon>Cytophagia</taxon>
        <taxon>Cytophagales</taxon>
        <taxon>Cyclobacteriaceae</taxon>
        <taxon>Mongoliibacter</taxon>
    </lineage>
</organism>
<comment type="caution">
    <text evidence="1">The sequence shown here is derived from an EMBL/GenBank/DDBJ whole genome shotgun (WGS) entry which is preliminary data.</text>
</comment>
<sequence length="420" mass="48680">MKKIIVVYGNMGSGKSTFSKKLKEVLSKFEYICLDDFRRKLKDQYLEQNNFDFEKEVANQTANALSAANNIIYEATGATRFFREKYSAFLREKQEVFTVKIQCNAKTCLDRHLKRKASGRAHIIPQFKNQKTDAEMVEWFEAKANWIKPDLILDSEMYSVEQMLTIFKSRYFGDPGKDDVKKLLKEFNYDKALEWFKAHVEGKFFLKEMLSSSSDAFNVMKLKRELQNLLQEEVPVPVSAPVPSLSTPPRKLSTPAEEDLEDRIQEITAALDEHYEDLVADLETKVEQAKAPKIVEEASSSPEELKLDTEWKPVYKEAYHYFTLLDPEKSPEDCKNLAFKILDLMDDVEKVWAQKDFLQKHGQLPNYDLAGPDQMTVEQMATRIRTIRTYISKAKKGILSDTKIPEWESEMAELERRVKG</sequence>
<gene>
    <name evidence="1" type="ORF">CLW00_101244</name>
</gene>
<protein>
    <submittedName>
        <fullName evidence="1">Putative kinase</fullName>
    </submittedName>
</protein>
<dbReference type="EMBL" id="PVTR01000001">
    <property type="protein sequence ID" value="PRY90581.1"/>
    <property type="molecule type" value="Genomic_DNA"/>
</dbReference>
<dbReference type="RefSeq" id="WP_106131820.1">
    <property type="nucleotide sequence ID" value="NZ_PVTR01000001.1"/>
</dbReference>
<name>A0A2T0WV56_9BACT</name>
<dbReference type="Pfam" id="PF13671">
    <property type="entry name" value="AAA_33"/>
    <property type="match status" value="1"/>
</dbReference>
<dbReference type="OrthoDB" id="837578at2"/>
<dbReference type="AlphaFoldDB" id="A0A2T0WV56"/>
<keyword evidence="2" id="KW-1185">Reference proteome</keyword>
<dbReference type="Gene3D" id="3.40.50.300">
    <property type="entry name" value="P-loop containing nucleotide triphosphate hydrolases"/>
    <property type="match status" value="1"/>
</dbReference>